<keyword evidence="4" id="KW-1185">Reference proteome</keyword>
<protein>
    <submittedName>
        <fullName evidence="3">Uncharacterized protein</fullName>
    </submittedName>
</protein>
<evidence type="ECO:0000256" key="2">
    <source>
        <dbReference type="SAM" id="SignalP"/>
    </source>
</evidence>
<dbReference type="RefSeq" id="WP_151966980.1">
    <property type="nucleotide sequence ID" value="NZ_AP019860.1"/>
</dbReference>
<sequence>MIRFIMIVVLISATLIATQAQTEAPAERIRELQAIEGFERQELKRVQEFEGQERIFEAEERFLKEEAIFDKIIDREIFRPTRDVFDNFSPPENQVIKNPGVDGNSFFGGATKQNEQEFRDARLRKLSKMDFIERRVIKRSFKSFLRKSLENKMTASRKSRFKRLTAEVRNLRRAKNTRLAKKNAKNKVAEAQQKKLQQQK</sequence>
<feature type="compositionally biased region" description="Low complexity" evidence="1">
    <location>
        <begin position="189"/>
        <end position="200"/>
    </location>
</feature>
<evidence type="ECO:0000256" key="1">
    <source>
        <dbReference type="SAM" id="MobiDB-lite"/>
    </source>
</evidence>
<dbReference type="EMBL" id="AP019860">
    <property type="protein sequence ID" value="BBM82747.1"/>
    <property type="molecule type" value="Genomic_DNA"/>
</dbReference>
<dbReference type="AlphaFoldDB" id="A0A5S9F1L8"/>
<feature type="region of interest" description="Disordered" evidence="1">
    <location>
        <begin position="172"/>
        <end position="200"/>
    </location>
</feature>
<organism evidence="3 4">
    <name type="scientific">Uabimicrobium amorphum</name>
    <dbReference type="NCBI Taxonomy" id="2596890"/>
    <lineage>
        <taxon>Bacteria</taxon>
        <taxon>Pseudomonadati</taxon>
        <taxon>Planctomycetota</taxon>
        <taxon>Candidatus Uabimicrobiia</taxon>
        <taxon>Candidatus Uabimicrobiales</taxon>
        <taxon>Candidatus Uabimicrobiaceae</taxon>
        <taxon>Candidatus Uabimicrobium</taxon>
    </lineage>
</organism>
<feature type="chain" id="PRO_5025012387" evidence="2">
    <location>
        <begin position="21"/>
        <end position="200"/>
    </location>
</feature>
<reference evidence="3 4" key="1">
    <citation type="submission" date="2019-08" db="EMBL/GenBank/DDBJ databases">
        <title>Complete genome sequence of Candidatus Uab amorphum.</title>
        <authorList>
            <person name="Shiratori T."/>
            <person name="Suzuki S."/>
            <person name="Kakizawa Y."/>
            <person name="Ishida K."/>
        </authorList>
    </citation>
    <scope>NUCLEOTIDE SEQUENCE [LARGE SCALE GENOMIC DNA]</scope>
    <source>
        <strain evidence="3 4">SRT547</strain>
    </source>
</reference>
<keyword evidence="2" id="KW-0732">Signal</keyword>
<gene>
    <name evidence="3" type="ORF">UABAM_01090</name>
</gene>
<feature type="compositionally biased region" description="Basic residues" evidence="1">
    <location>
        <begin position="172"/>
        <end position="185"/>
    </location>
</feature>
<dbReference type="Proteomes" id="UP000326354">
    <property type="component" value="Chromosome"/>
</dbReference>
<accession>A0A5S9F1L8</accession>
<dbReference type="KEGG" id="uam:UABAM_01090"/>
<evidence type="ECO:0000313" key="4">
    <source>
        <dbReference type="Proteomes" id="UP000326354"/>
    </source>
</evidence>
<evidence type="ECO:0000313" key="3">
    <source>
        <dbReference type="EMBL" id="BBM82747.1"/>
    </source>
</evidence>
<feature type="signal peptide" evidence="2">
    <location>
        <begin position="1"/>
        <end position="20"/>
    </location>
</feature>
<proteinExistence type="predicted"/>
<name>A0A5S9F1L8_UABAM</name>